<dbReference type="EMBL" id="RZGK01000020">
    <property type="protein sequence ID" value="KAF9691529.1"/>
    <property type="molecule type" value="Genomic_DNA"/>
</dbReference>
<dbReference type="Proteomes" id="UP000651452">
    <property type="component" value="Unassembled WGS sequence"/>
</dbReference>
<evidence type="ECO:0000313" key="3">
    <source>
        <dbReference type="EMBL" id="KAF9691529.1"/>
    </source>
</evidence>
<evidence type="ECO:0000313" key="4">
    <source>
        <dbReference type="Proteomes" id="UP000651452"/>
    </source>
</evidence>
<keyword evidence="2" id="KW-0732">Signal</keyword>
<gene>
    <name evidence="3" type="ORF">EKO04_010516</name>
</gene>
<feature type="signal peptide" evidence="2">
    <location>
        <begin position="1"/>
        <end position="16"/>
    </location>
</feature>
<protein>
    <submittedName>
        <fullName evidence="3">Uncharacterized protein</fullName>
    </submittedName>
</protein>
<evidence type="ECO:0000256" key="1">
    <source>
        <dbReference type="SAM" id="MobiDB-lite"/>
    </source>
</evidence>
<dbReference type="PANTHER" id="PTHR40640">
    <property type="entry name" value="ANCHORED GLYCOPROTEIN, PUTATIVE (AFU_ORTHOLOGUE AFUA_8G04860)-RELATED"/>
    <property type="match status" value="1"/>
</dbReference>
<keyword evidence="4" id="KW-1185">Reference proteome</keyword>
<sequence>MISTLLLSTMITLATAQQDYTMTVPYVFGDANSIAASVVGANKDATTFALACVSAECGLFPKNILVVGPSTYNVDMSDPNTDFTATQDCVLASTSAVCKETAGGSEANFPGSSTETYEGTEIGKLTLTVTAGTDKLVLTGSAAGSSSASASQTSARSASVSASTASITPMPGSGSAAASSSASRTGSAPAQASTAGAAVNGMVFGGGFVGVAAGVFGGLLL</sequence>
<reference evidence="3" key="1">
    <citation type="submission" date="2018-12" db="EMBL/GenBank/DDBJ databases">
        <authorList>
            <person name="Syme R.A."/>
            <person name="Farfan-Caceres L."/>
            <person name="Lichtenzveig J."/>
        </authorList>
    </citation>
    <scope>NUCLEOTIDE SEQUENCE</scope>
    <source>
        <strain evidence="3">Al4</strain>
    </source>
</reference>
<dbReference type="OrthoDB" id="4991875at2759"/>
<accession>A0A8H7IV00</accession>
<organism evidence="3 4">
    <name type="scientific">Ascochyta lentis</name>
    <dbReference type="NCBI Taxonomy" id="205686"/>
    <lineage>
        <taxon>Eukaryota</taxon>
        <taxon>Fungi</taxon>
        <taxon>Dikarya</taxon>
        <taxon>Ascomycota</taxon>
        <taxon>Pezizomycotina</taxon>
        <taxon>Dothideomycetes</taxon>
        <taxon>Pleosporomycetidae</taxon>
        <taxon>Pleosporales</taxon>
        <taxon>Pleosporineae</taxon>
        <taxon>Didymellaceae</taxon>
        <taxon>Ascochyta</taxon>
    </lineage>
</organism>
<evidence type="ECO:0000256" key="2">
    <source>
        <dbReference type="SAM" id="SignalP"/>
    </source>
</evidence>
<name>A0A8H7IV00_9PLEO</name>
<feature type="chain" id="PRO_5034068693" evidence="2">
    <location>
        <begin position="17"/>
        <end position="221"/>
    </location>
</feature>
<reference evidence="3" key="2">
    <citation type="submission" date="2020-09" db="EMBL/GenBank/DDBJ databases">
        <title>Reference genome assembly for Australian Ascochyta lentis isolate Al4.</title>
        <authorList>
            <person name="Lee R.C."/>
            <person name="Farfan-Caceres L.M."/>
            <person name="Debler J.W."/>
            <person name="Williams A.H."/>
            <person name="Henares B.M."/>
        </authorList>
    </citation>
    <scope>NUCLEOTIDE SEQUENCE</scope>
    <source>
        <strain evidence="3">Al4</strain>
    </source>
</reference>
<feature type="region of interest" description="Disordered" evidence="1">
    <location>
        <begin position="162"/>
        <end position="188"/>
    </location>
</feature>
<proteinExistence type="predicted"/>
<dbReference type="AlphaFoldDB" id="A0A8H7IV00"/>
<dbReference type="PANTHER" id="PTHR40640:SF1">
    <property type="entry name" value="ANCHORED GLYCOPROTEIN, PUTATIVE (AFU_ORTHOLOGUE AFUA_8G04860)-RELATED"/>
    <property type="match status" value="1"/>
</dbReference>
<comment type="caution">
    <text evidence="3">The sequence shown here is derived from an EMBL/GenBank/DDBJ whole genome shotgun (WGS) entry which is preliminary data.</text>
</comment>